<evidence type="ECO:0000259" key="8">
    <source>
        <dbReference type="Pfam" id="PF25183"/>
    </source>
</evidence>
<dbReference type="RefSeq" id="WP_121098934.1">
    <property type="nucleotide sequence ID" value="NZ_RBII01000001.1"/>
</dbReference>
<dbReference type="Gene3D" id="2.40.170.20">
    <property type="entry name" value="TonB-dependent receptor, beta-barrel domain"/>
    <property type="match status" value="1"/>
</dbReference>
<dbReference type="InterPro" id="IPR057601">
    <property type="entry name" value="Oar-like_b-barrel"/>
</dbReference>
<keyword evidence="7" id="KW-0732">Signal</keyword>
<dbReference type="GO" id="GO:0044718">
    <property type="term" value="P:siderophore transmembrane transport"/>
    <property type="evidence" value="ECO:0007669"/>
    <property type="project" value="TreeGrafter"/>
</dbReference>
<gene>
    <name evidence="9" type="ORF">DES40_0443</name>
</gene>
<protein>
    <submittedName>
        <fullName evidence="9">Carboxypeptidase family protein</fullName>
    </submittedName>
</protein>
<reference evidence="9 10" key="1">
    <citation type="submission" date="2018-10" db="EMBL/GenBank/DDBJ databases">
        <title>Genomic Encyclopedia of Type Strains, Phase IV (KMG-IV): sequencing the most valuable type-strain genomes for metagenomic binning, comparative biology and taxonomic classification.</title>
        <authorList>
            <person name="Goeker M."/>
        </authorList>
    </citation>
    <scope>NUCLEOTIDE SEQUENCE [LARGE SCALE GENOMIC DNA]</scope>
    <source>
        <strain evidence="9 10">DSM 22008</strain>
    </source>
</reference>
<dbReference type="Pfam" id="PF13620">
    <property type="entry name" value="CarboxypepD_reg"/>
    <property type="match status" value="1"/>
</dbReference>
<dbReference type="InterPro" id="IPR008969">
    <property type="entry name" value="CarboxyPept-like_regulatory"/>
</dbReference>
<keyword evidence="2" id="KW-0813">Transport</keyword>
<keyword evidence="9" id="KW-0121">Carboxypeptidase</keyword>
<keyword evidence="10" id="KW-1185">Reference proteome</keyword>
<evidence type="ECO:0000256" key="2">
    <source>
        <dbReference type="ARBA" id="ARBA00022448"/>
    </source>
</evidence>
<evidence type="ECO:0000256" key="3">
    <source>
        <dbReference type="ARBA" id="ARBA00022452"/>
    </source>
</evidence>
<feature type="domain" description="TonB-dependent transporter Oar-like beta-barrel" evidence="8">
    <location>
        <begin position="249"/>
        <end position="316"/>
    </location>
</feature>
<keyword evidence="6" id="KW-0998">Cell outer membrane</keyword>
<feature type="domain" description="TonB-dependent transporter Oar-like beta-barrel" evidence="8">
    <location>
        <begin position="356"/>
        <end position="964"/>
    </location>
</feature>
<comment type="caution">
    <text evidence="9">The sequence shown here is derived from an EMBL/GenBank/DDBJ whole genome shotgun (WGS) entry which is preliminary data.</text>
</comment>
<evidence type="ECO:0000256" key="5">
    <source>
        <dbReference type="ARBA" id="ARBA00023136"/>
    </source>
</evidence>
<dbReference type="GO" id="GO:0004180">
    <property type="term" value="F:carboxypeptidase activity"/>
    <property type="evidence" value="ECO:0007669"/>
    <property type="project" value="UniProtKB-KW"/>
</dbReference>
<dbReference type="GO" id="GO:0015344">
    <property type="term" value="F:siderophore uptake transmembrane transporter activity"/>
    <property type="evidence" value="ECO:0007669"/>
    <property type="project" value="TreeGrafter"/>
</dbReference>
<dbReference type="Pfam" id="PF25183">
    <property type="entry name" value="OMP_b-brl_4"/>
    <property type="match status" value="2"/>
</dbReference>
<evidence type="ECO:0000256" key="1">
    <source>
        <dbReference type="ARBA" id="ARBA00004571"/>
    </source>
</evidence>
<evidence type="ECO:0000313" key="9">
    <source>
        <dbReference type="EMBL" id="RKQ71132.1"/>
    </source>
</evidence>
<dbReference type="AlphaFoldDB" id="A0A420WJN1"/>
<dbReference type="InterPro" id="IPR036942">
    <property type="entry name" value="Beta-barrel_TonB_sf"/>
</dbReference>
<organism evidence="9 10">
    <name type="scientific">Litorimonas taeanensis</name>
    <dbReference type="NCBI Taxonomy" id="568099"/>
    <lineage>
        <taxon>Bacteria</taxon>
        <taxon>Pseudomonadati</taxon>
        <taxon>Pseudomonadota</taxon>
        <taxon>Alphaproteobacteria</taxon>
        <taxon>Maricaulales</taxon>
        <taxon>Robiginitomaculaceae</taxon>
    </lineage>
</organism>
<dbReference type="PANTHER" id="PTHR30069:SF46">
    <property type="entry name" value="OAR PROTEIN"/>
    <property type="match status" value="1"/>
</dbReference>
<evidence type="ECO:0000256" key="6">
    <source>
        <dbReference type="ARBA" id="ARBA00023237"/>
    </source>
</evidence>
<dbReference type="GO" id="GO:0009279">
    <property type="term" value="C:cell outer membrane"/>
    <property type="evidence" value="ECO:0007669"/>
    <property type="project" value="UniProtKB-SubCell"/>
</dbReference>
<proteinExistence type="predicted"/>
<dbReference type="PANTHER" id="PTHR30069">
    <property type="entry name" value="TONB-DEPENDENT OUTER MEMBRANE RECEPTOR"/>
    <property type="match status" value="1"/>
</dbReference>
<keyword evidence="5" id="KW-0472">Membrane</keyword>
<dbReference type="EMBL" id="RBII01000001">
    <property type="protein sequence ID" value="RKQ71132.1"/>
    <property type="molecule type" value="Genomic_DNA"/>
</dbReference>
<accession>A0A420WJN1</accession>
<evidence type="ECO:0000313" key="10">
    <source>
        <dbReference type="Proteomes" id="UP000282211"/>
    </source>
</evidence>
<dbReference type="OrthoDB" id="9768147at2"/>
<keyword evidence="9" id="KW-0645">Protease</keyword>
<dbReference type="InParanoid" id="A0A420WJN1"/>
<dbReference type="InterPro" id="IPR039426">
    <property type="entry name" value="TonB-dep_rcpt-like"/>
</dbReference>
<sequence length="1042" mass="113490">MKNQISSLGFHAVLSSSVLALTIGLATSASAQVTTSEVQGYVTTNAAAPIANATITLNNTSTGLTRTITTDNGGFFNVRNLPVTGLYNVTVSADGYSPKQVQDIALQIGGASALNFTLDGGSVSDEIIVVGQRQVLADVAIGPNAVFNLETLENAPAINRDIKDIIRIDPRVYIDETFNDGIQCSGANPRFNSFTIDGLSLNDNFGLNSNGYPTERIPYSFDAIEQVSVELSPIDVEYGAFTACSVNAVTKSGTNEIHGKAFFDYATSSLKGDKAGDLEVSNDGFEEKRYGFSLGLPVIKDKLFLFGAYEKQEGSNLFGSNTPAGTGVDQADFDRIIDIATNDYGYVSGGLPTAIPNTDEKIIVKADWNINDFHRLTGTYVYNDGFSTSASDSGFNRLADGNHFYERGAKLNSYAGSLYSDWTENFSTEFTANYIDLDNRQIPVAGVEFGEVQIRNIGERNTTVYLGADDSRHANELNYTMLSLKAAANYTAGDHTFKVGVEREEFDVFNLFVQEVQGEWVFDSIDDFENGDFSDFRYENAAGSNDQNDAAANFKYEITSFYGQDTWQVTPNFELILGLRYDEYSSDDAPRLNQGFVDTFGFANNANLDGKDLLQPRVGFNYLPKEDWSIRGGLGIFSGGNPNVWISNNYSNDGVTQFEYRVRGGNVADFTYPNSGNVFFEVPQEGIDTVASAQGGGNVNALDPNFKIPSVMKASLGTTFNMDAGFLGNDYLVNLDFLYSVLQDSAVTVASGLTQSGVAPDGRPIFSGNPFTPYLLTNSEDDAKTYVLSANIAKDYDFGLNWSLGYAYTDADDVSPMTSSTAGSNWGNVASSNSNDLGTATSNYQIKHRFTAFADFGKEFIDNYETSFSVFASLNSGRPYSYTFGENSIFESFRSQNRSLFYVPTGVNDPLADTSGLTDQAAFFSFLESSGLNEYAGQIAPRNAFEDDWWAKVDLKLSQELPGFRSNDRVLGFITLENALNFIDSDWGVLEQHGFPGTSTLVDVDLVGGQYVYSDFNSEADQGFVNAGASTWEIRVGASYEF</sequence>
<keyword evidence="4" id="KW-0812">Transmembrane</keyword>
<evidence type="ECO:0000256" key="4">
    <source>
        <dbReference type="ARBA" id="ARBA00022692"/>
    </source>
</evidence>
<dbReference type="Proteomes" id="UP000282211">
    <property type="component" value="Unassembled WGS sequence"/>
</dbReference>
<feature type="signal peptide" evidence="7">
    <location>
        <begin position="1"/>
        <end position="31"/>
    </location>
</feature>
<dbReference type="Gene3D" id="2.170.130.10">
    <property type="entry name" value="TonB-dependent receptor, plug domain"/>
    <property type="match status" value="1"/>
</dbReference>
<comment type="subcellular location">
    <subcellularLocation>
        <location evidence="1">Cell outer membrane</location>
        <topology evidence="1">Multi-pass membrane protein</topology>
    </subcellularLocation>
</comment>
<keyword evidence="9" id="KW-0378">Hydrolase</keyword>
<evidence type="ECO:0000256" key="7">
    <source>
        <dbReference type="SAM" id="SignalP"/>
    </source>
</evidence>
<keyword evidence="3" id="KW-1134">Transmembrane beta strand</keyword>
<dbReference type="InterPro" id="IPR037066">
    <property type="entry name" value="Plug_dom_sf"/>
</dbReference>
<name>A0A420WJN1_9PROT</name>
<dbReference type="SUPFAM" id="SSF49464">
    <property type="entry name" value="Carboxypeptidase regulatory domain-like"/>
    <property type="match status" value="1"/>
</dbReference>
<dbReference type="SUPFAM" id="SSF56935">
    <property type="entry name" value="Porins"/>
    <property type="match status" value="1"/>
</dbReference>
<dbReference type="Gene3D" id="2.60.40.1120">
    <property type="entry name" value="Carboxypeptidase-like, regulatory domain"/>
    <property type="match status" value="1"/>
</dbReference>
<feature type="chain" id="PRO_5019034111" evidence="7">
    <location>
        <begin position="32"/>
        <end position="1042"/>
    </location>
</feature>